<dbReference type="Proteomes" id="UP000515125">
    <property type="component" value="Unplaced"/>
</dbReference>
<dbReference type="GeneID" id="34618846"/>
<dbReference type="PANTHER" id="PTHR34491">
    <property type="entry name" value="A-TYPE INCLUSION PROTEIN, PUTATIVE-RELATED"/>
    <property type="match status" value="1"/>
</dbReference>
<accession>A0A6P6S2E0</accession>
<feature type="compositionally biased region" description="Basic and acidic residues" evidence="1">
    <location>
        <begin position="503"/>
        <end position="512"/>
    </location>
</feature>
<evidence type="ECO:0000256" key="1">
    <source>
        <dbReference type="SAM" id="MobiDB-lite"/>
    </source>
</evidence>
<sequence length="950" mass="109925">MIQEQFSSEQPHCPLSNCLGCEGGGQQPAQQGEILTISGPTSTSPWFSERVVEVRRPEVQERIVEVPHIVPRERIMEERRQILKEKVKFVPKYETVERVSHVPKHISREVVTFVPQVQVVERTVEVPTTIYQDVVVPVAKPVVEERITHIPKPVVVGKVVEIPRIVHRPYPVERIVEVPQIQVQYKYKDIPVSSKVIRQAPASVQKSSYKVAEGRFIRPSTVRWRQHSTPVCAPSTDIFGACCNPETPRVANQENKAHTSPSSPRGYPVPARWYTTPIQPLQQEQQPVVVEGLESVADEAGCCSLTPRQHTVKRRDFVLSPNTAGTSNRYNVKVATLSREKAGRRLFESCCGEPMRTASLPSMMRSVQVIPSEVPRTAVPLVEHASAPLYQYEEHNLALKEEQEIEQQVEQQQEMISSEPWMRTKFGDMPFAEFEKLNNENSLASSRWPVDFTASYISGQMHDYRRGEQHAQTYVQTQPIVAQAQHGLMNEEDYYQKQALQKDEERQSEHMLHLQQQKQRREEERCSYEQQEQKRLQQLQLLTEQRRQAEERRERELQELQQRLQQQREQKERELQQRLEEEKRKRDEERQKWIEQIQQEKEHREKLQKQQQQKQLEELMQIQEKQRQDHEERKQRCLKQQEQALSQLLAQQQKQQKQLQEEFKGHNERLQAQQELLRAQQEQALRQLQQDHLRQQQRLETETQRKTEAFCSVHQASDPKITSIMPPKVVQDGPGELLIQTRFGAMPYSDFVVLNQAGTYRGYACRPTPPWLSRAAEAFCCLWDTCLHLCVFAHLWSMMCPGSVYCCRFSSGPALGTSTISATSLGATARQWQVNSPRASTVYARVSPSQKVVHRTSYPIQYENQQYYYNSPAPRTCWIQEANKYLLPSAEQAAVIQSEARRIGQDAAVAGSHVYGGVKNAVNSELAHDIFRSVGELVSDAYHKMRGNRR</sequence>
<feature type="region of interest" description="Disordered" evidence="1">
    <location>
        <begin position="503"/>
        <end position="526"/>
    </location>
</feature>
<dbReference type="RefSeq" id="XP_026193450.1">
    <property type="nucleotide sequence ID" value="XM_026337665.1"/>
</dbReference>
<proteinExistence type="predicted"/>
<dbReference type="AlphaFoldDB" id="A0A6P6S2E0"/>
<dbReference type="OrthoDB" id="369807at2759"/>
<evidence type="ECO:0000313" key="2">
    <source>
        <dbReference type="Proteomes" id="UP000515125"/>
    </source>
</evidence>
<gene>
    <name evidence="3" type="primary">LOC34618846</name>
</gene>
<dbReference type="PANTHER" id="PTHR34491:SF156">
    <property type="entry name" value="KINESIN MOTOR DOMAIN-CONTAINING PROTEIN"/>
    <property type="match status" value="1"/>
</dbReference>
<name>A0A6P6S2E0_9EIME</name>
<reference evidence="3" key="1">
    <citation type="submission" date="2025-08" db="UniProtKB">
        <authorList>
            <consortium name="RefSeq"/>
        </authorList>
    </citation>
    <scope>IDENTIFICATION</scope>
</reference>
<keyword evidence="2" id="KW-1185">Reference proteome</keyword>
<dbReference type="InterPro" id="IPR022086">
    <property type="entry name" value="IMCp"/>
</dbReference>
<evidence type="ECO:0000313" key="3">
    <source>
        <dbReference type="RefSeq" id="XP_026193450.1"/>
    </source>
</evidence>
<organism evidence="2 3">
    <name type="scientific">Cyclospora cayetanensis</name>
    <dbReference type="NCBI Taxonomy" id="88456"/>
    <lineage>
        <taxon>Eukaryota</taxon>
        <taxon>Sar</taxon>
        <taxon>Alveolata</taxon>
        <taxon>Apicomplexa</taxon>
        <taxon>Conoidasida</taxon>
        <taxon>Coccidia</taxon>
        <taxon>Eucoccidiorida</taxon>
        <taxon>Eimeriorina</taxon>
        <taxon>Eimeriidae</taxon>
        <taxon>Cyclospora</taxon>
    </lineage>
</organism>
<dbReference type="Pfam" id="PF12314">
    <property type="entry name" value="IMCp"/>
    <property type="match status" value="1"/>
</dbReference>
<protein>
    <submittedName>
        <fullName evidence="3">Uncharacterized protein LOC34618846</fullName>
    </submittedName>
</protein>